<evidence type="ECO:0000313" key="5">
    <source>
        <dbReference type="EMBL" id="KAK0746523.1"/>
    </source>
</evidence>
<dbReference type="Pfam" id="PF00043">
    <property type="entry name" value="GST_C"/>
    <property type="match status" value="1"/>
</dbReference>
<dbReference type="SUPFAM" id="SSF47616">
    <property type="entry name" value="GST C-terminal domain-like"/>
    <property type="match status" value="1"/>
</dbReference>
<dbReference type="InterPro" id="IPR010987">
    <property type="entry name" value="Glutathione-S-Trfase_C-like"/>
</dbReference>
<evidence type="ECO:0000256" key="2">
    <source>
        <dbReference type="RuleBase" id="RU003494"/>
    </source>
</evidence>
<dbReference type="GO" id="GO:0005634">
    <property type="term" value="C:nucleus"/>
    <property type="evidence" value="ECO:0007669"/>
    <property type="project" value="TreeGrafter"/>
</dbReference>
<dbReference type="Pfam" id="PF02798">
    <property type="entry name" value="GST_N"/>
    <property type="match status" value="1"/>
</dbReference>
<dbReference type="SUPFAM" id="SSF52833">
    <property type="entry name" value="Thioredoxin-like"/>
    <property type="match status" value="1"/>
</dbReference>
<dbReference type="InterPro" id="IPR004045">
    <property type="entry name" value="Glutathione_S-Trfase_N"/>
</dbReference>
<organism evidence="5 6">
    <name type="scientific">Schizothecium vesticola</name>
    <dbReference type="NCBI Taxonomy" id="314040"/>
    <lineage>
        <taxon>Eukaryota</taxon>
        <taxon>Fungi</taxon>
        <taxon>Dikarya</taxon>
        <taxon>Ascomycota</taxon>
        <taxon>Pezizomycotina</taxon>
        <taxon>Sordariomycetes</taxon>
        <taxon>Sordariomycetidae</taxon>
        <taxon>Sordariales</taxon>
        <taxon>Schizotheciaceae</taxon>
        <taxon>Schizothecium</taxon>
    </lineage>
</organism>
<feature type="domain" description="GST C-terminal" evidence="4">
    <location>
        <begin position="97"/>
        <end position="239"/>
    </location>
</feature>
<dbReference type="SFLD" id="SFLDG00358">
    <property type="entry name" value="Main_(cytGST)"/>
    <property type="match status" value="1"/>
</dbReference>
<dbReference type="SFLD" id="SFLDS00019">
    <property type="entry name" value="Glutathione_Transferase_(cytos"/>
    <property type="match status" value="1"/>
</dbReference>
<dbReference type="InterPro" id="IPR040079">
    <property type="entry name" value="Glutathione_S-Trfase"/>
</dbReference>
<dbReference type="FunFam" id="3.40.30.10:FF:000142">
    <property type="entry name" value="Elongation factor 1 gamma"/>
    <property type="match status" value="1"/>
</dbReference>
<protein>
    <submittedName>
        <fullName evidence="5">Glutathione S-transferase</fullName>
    </submittedName>
</protein>
<sequence length="239" mass="26820">MAPFGTLYSVVKPYIHPRSRLALAVGAVGGHDITIPDDFQFGSSNKTPEYLAKFPLGKIPAFEGADGFLLVESNAIAMYLADTAPNPGKREQLLGASPQERARIQQWLWFSFMHLEPTLTTLCVWRFGTGQFASYDAAAEEKAEAELRRWLEYLEASVKAAMEKRTWLAGTEAPSIADLTVCGNLHSGFMLYVDAEMRKEYPVVVEYFKRLLSEVPEIKYLYDLDGKWAEVRKQPDTAV</sequence>
<feature type="domain" description="GST N-terminal" evidence="3">
    <location>
        <begin position="3"/>
        <end position="88"/>
    </location>
</feature>
<dbReference type="AlphaFoldDB" id="A0AA40EVU9"/>
<dbReference type="CDD" id="cd03044">
    <property type="entry name" value="GST_N_EF1Bgamma"/>
    <property type="match status" value="1"/>
</dbReference>
<proteinExistence type="inferred from homology"/>
<dbReference type="PROSITE" id="PS50404">
    <property type="entry name" value="GST_NTER"/>
    <property type="match status" value="1"/>
</dbReference>
<dbReference type="PANTHER" id="PTHR43986:SF10">
    <property type="entry name" value="ELONGATION FACTOR EEF-1B GAMMA SUBUNIT, PUTATIVE (AFU_ORTHOLOGUE AFUA_1G17120)-RELATED"/>
    <property type="match status" value="1"/>
</dbReference>
<dbReference type="GO" id="GO:0005737">
    <property type="term" value="C:cytoplasm"/>
    <property type="evidence" value="ECO:0007669"/>
    <property type="project" value="TreeGrafter"/>
</dbReference>
<keyword evidence="6" id="KW-1185">Reference proteome</keyword>
<dbReference type="InterPro" id="IPR050802">
    <property type="entry name" value="EF-GSTs"/>
</dbReference>
<dbReference type="InterPro" id="IPR036249">
    <property type="entry name" value="Thioredoxin-like_sf"/>
</dbReference>
<reference evidence="5" key="1">
    <citation type="submission" date="2023-06" db="EMBL/GenBank/DDBJ databases">
        <title>Genome-scale phylogeny and comparative genomics of the fungal order Sordariales.</title>
        <authorList>
            <consortium name="Lawrence Berkeley National Laboratory"/>
            <person name="Hensen N."/>
            <person name="Bonometti L."/>
            <person name="Westerberg I."/>
            <person name="Brannstrom I.O."/>
            <person name="Guillou S."/>
            <person name="Cros-Aarteil S."/>
            <person name="Calhoun S."/>
            <person name="Haridas S."/>
            <person name="Kuo A."/>
            <person name="Mondo S."/>
            <person name="Pangilinan J."/>
            <person name="Riley R."/>
            <person name="LaButti K."/>
            <person name="Andreopoulos B."/>
            <person name="Lipzen A."/>
            <person name="Chen C."/>
            <person name="Yanf M."/>
            <person name="Daum C."/>
            <person name="Ng V."/>
            <person name="Clum A."/>
            <person name="Steindorff A."/>
            <person name="Ohm R."/>
            <person name="Martin F."/>
            <person name="Silar P."/>
            <person name="Natvig D."/>
            <person name="Lalanne C."/>
            <person name="Gautier V."/>
            <person name="Ament-velasquez S.L."/>
            <person name="Kruys A."/>
            <person name="Hutchinson M.I."/>
            <person name="Powell A.J."/>
            <person name="Barry K."/>
            <person name="Miller A.N."/>
            <person name="Grigoriev I.V."/>
            <person name="Debuchy R."/>
            <person name="Gladieux P."/>
            <person name="Thoren M.H."/>
            <person name="Johannesson H."/>
        </authorList>
    </citation>
    <scope>NUCLEOTIDE SEQUENCE</scope>
    <source>
        <strain evidence="5">SMH3187-1</strain>
    </source>
</reference>
<dbReference type="Proteomes" id="UP001172155">
    <property type="component" value="Unassembled WGS sequence"/>
</dbReference>
<evidence type="ECO:0000259" key="4">
    <source>
        <dbReference type="PROSITE" id="PS50405"/>
    </source>
</evidence>
<comment type="caution">
    <text evidence="5">The sequence shown here is derived from an EMBL/GenBank/DDBJ whole genome shotgun (WGS) entry which is preliminary data.</text>
</comment>
<accession>A0AA40EVU9</accession>
<dbReference type="EMBL" id="JAUKUD010000004">
    <property type="protein sequence ID" value="KAK0746523.1"/>
    <property type="molecule type" value="Genomic_DNA"/>
</dbReference>
<comment type="similarity">
    <text evidence="1 2">Belongs to the GST superfamily.</text>
</comment>
<evidence type="ECO:0000256" key="1">
    <source>
        <dbReference type="ARBA" id="ARBA00007409"/>
    </source>
</evidence>
<dbReference type="Gene3D" id="3.40.30.10">
    <property type="entry name" value="Glutaredoxin"/>
    <property type="match status" value="1"/>
</dbReference>
<dbReference type="PROSITE" id="PS50405">
    <property type="entry name" value="GST_CTER"/>
    <property type="match status" value="1"/>
</dbReference>
<gene>
    <name evidence="5" type="ORF">B0T18DRAFT_390956</name>
</gene>
<evidence type="ECO:0000259" key="3">
    <source>
        <dbReference type="PROSITE" id="PS50404"/>
    </source>
</evidence>
<evidence type="ECO:0000313" key="6">
    <source>
        <dbReference type="Proteomes" id="UP001172155"/>
    </source>
</evidence>
<name>A0AA40EVU9_9PEZI</name>
<dbReference type="GO" id="GO:0006414">
    <property type="term" value="P:translational elongation"/>
    <property type="evidence" value="ECO:0007669"/>
    <property type="project" value="TreeGrafter"/>
</dbReference>
<dbReference type="Gene3D" id="1.20.1050.10">
    <property type="match status" value="1"/>
</dbReference>
<dbReference type="PANTHER" id="PTHR43986">
    <property type="entry name" value="ELONGATION FACTOR 1-GAMMA"/>
    <property type="match status" value="1"/>
</dbReference>
<dbReference type="InterPro" id="IPR036282">
    <property type="entry name" value="Glutathione-S-Trfase_C_sf"/>
</dbReference>
<dbReference type="InterPro" id="IPR004046">
    <property type="entry name" value="GST_C"/>
</dbReference>